<name>A0A7J8ZYS3_9ROSI</name>
<sequence length="513" mass="57071">MDRVTALHHFTHHHKLALANCNDPEYKTECRICKLQILGPAYFCPERTCLYILHESCLWLPQKIQVPFHLNHMLVSRLLPSLDPRQRCYAYTLCLDSGEFAYSCEHCDFILHAICANSLKRSLKYDSVKHYCDFCEEERIPNDDIYYCEECTSQTTAHIECVLAELEILVANVWSDNSSLQLQATTRFTELLSIECRAPTEEVIQAGVVPRFVELLGSLSDSVLEQAVLAFGNITGDSLRCRDLVLGHGALLPLLALFNKPVSLSTLRNATWTLSMFCEALFDQAKPVLPTLARFIHSNDDEEVLADACWALSYLFDGTNDKIQAVTEAGVCGRLVKLLIHPSPSVITPALYTVRNIVSGDDVQTQCVISHQALPCLVNLLTDNYEKRIKNVACWTISNITAGNEEQIQVVIETNITTPLVHLLQAAWAIKNATSGGTHDQIKLLVSQGCIKPLCDLLNCPDPEVVAVCLQGLENILKVGEVDKNMGTTGGVNLYAQMIDDVCMNLVGHKARL</sequence>
<evidence type="ECO:0000256" key="2">
    <source>
        <dbReference type="ARBA" id="ARBA00022448"/>
    </source>
</evidence>
<dbReference type="InterPro" id="IPR004146">
    <property type="entry name" value="DC1"/>
</dbReference>
<dbReference type="Gene3D" id="1.25.10.10">
    <property type="entry name" value="Leucine-rich Repeat Variant"/>
    <property type="match status" value="1"/>
</dbReference>
<evidence type="ECO:0000256" key="4">
    <source>
        <dbReference type="ARBA" id="ARBA00022927"/>
    </source>
</evidence>
<reference evidence="7 8" key="1">
    <citation type="journal article" date="2019" name="Genome Biol. Evol.">
        <title>Insights into the evolution of the New World diploid cottons (Gossypium, subgenus Houzingenia) based on genome sequencing.</title>
        <authorList>
            <person name="Grover C.E."/>
            <person name="Arick M.A. 2nd"/>
            <person name="Thrash A."/>
            <person name="Conover J.L."/>
            <person name="Sanders W.S."/>
            <person name="Peterson D.G."/>
            <person name="Frelichowski J.E."/>
            <person name="Scheffler J.A."/>
            <person name="Scheffler B.E."/>
            <person name="Wendel J.F."/>
        </authorList>
    </citation>
    <scope>NUCLEOTIDE SEQUENCE [LARGE SCALE GENOMIC DNA]</scope>
    <source>
        <strain evidence="7">4</strain>
        <tissue evidence="7">Leaf</tissue>
    </source>
</reference>
<dbReference type="PROSITE" id="PS50176">
    <property type="entry name" value="ARM_REPEAT"/>
    <property type="match status" value="1"/>
</dbReference>
<comment type="similarity">
    <text evidence="1">Belongs to the importin alpha family.</text>
</comment>
<dbReference type="Pfam" id="PF00514">
    <property type="entry name" value="Arm"/>
    <property type="match status" value="5"/>
</dbReference>
<protein>
    <recommendedName>
        <fullName evidence="6">DC1 domain-containing protein</fullName>
    </recommendedName>
</protein>
<dbReference type="InterPro" id="IPR046349">
    <property type="entry name" value="C1-like_sf"/>
</dbReference>
<gene>
    <name evidence="7" type="ORF">Golax_015297</name>
</gene>
<feature type="repeat" description="ARM" evidence="5">
    <location>
        <begin position="372"/>
        <end position="415"/>
    </location>
</feature>
<dbReference type="PANTHER" id="PTHR23316">
    <property type="entry name" value="IMPORTIN ALPHA"/>
    <property type="match status" value="1"/>
</dbReference>
<dbReference type="InterPro" id="IPR000225">
    <property type="entry name" value="Armadillo"/>
</dbReference>
<proteinExistence type="inferred from homology"/>
<dbReference type="Proteomes" id="UP000593574">
    <property type="component" value="Unassembled WGS sequence"/>
</dbReference>
<dbReference type="EMBL" id="JABEZV010000007">
    <property type="protein sequence ID" value="MBA0716469.1"/>
    <property type="molecule type" value="Genomic_DNA"/>
</dbReference>
<evidence type="ECO:0000313" key="7">
    <source>
        <dbReference type="EMBL" id="MBA0716469.1"/>
    </source>
</evidence>
<dbReference type="InterPro" id="IPR016024">
    <property type="entry name" value="ARM-type_fold"/>
</dbReference>
<organism evidence="7 8">
    <name type="scientific">Gossypium laxum</name>
    <dbReference type="NCBI Taxonomy" id="34288"/>
    <lineage>
        <taxon>Eukaryota</taxon>
        <taxon>Viridiplantae</taxon>
        <taxon>Streptophyta</taxon>
        <taxon>Embryophyta</taxon>
        <taxon>Tracheophyta</taxon>
        <taxon>Spermatophyta</taxon>
        <taxon>Magnoliopsida</taxon>
        <taxon>eudicotyledons</taxon>
        <taxon>Gunneridae</taxon>
        <taxon>Pentapetalae</taxon>
        <taxon>rosids</taxon>
        <taxon>malvids</taxon>
        <taxon>Malvales</taxon>
        <taxon>Malvaceae</taxon>
        <taxon>Malvoideae</taxon>
        <taxon>Gossypium</taxon>
    </lineage>
</organism>
<dbReference type="SMART" id="SM00185">
    <property type="entry name" value="ARM"/>
    <property type="match status" value="7"/>
</dbReference>
<dbReference type="SUPFAM" id="SSF57889">
    <property type="entry name" value="Cysteine-rich domain"/>
    <property type="match status" value="2"/>
</dbReference>
<dbReference type="Pfam" id="PF03107">
    <property type="entry name" value="C1_2"/>
    <property type="match status" value="1"/>
</dbReference>
<dbReference type="SUPFAM" id="SSF48371">
    <property type="entry name" value="ARM repeat"/>
    <property type="match status" value="1"/>
</dbReference>
<feature type="domain" description="DC1" evidence="6">
    <location>
        <begin position="10"/>
        <end position="57"/>
    </location>
</feature>
<evidence type="ECO:0000256" key="5">
    <source>
        <dbReference type="PROSITE-ProRule" id="PRU00259"/>
    </source>
</evidence>
<keyword evidence="4" id="KW-0653">Protein transport</keyword>
<evidence type="ECO:0000256" key="1">
    <source>
        <dbReference type="ARBA" id="ARBA00010394"/>
    </source>
</evidence>
<accession>A0A7J8ZYS3</accession>
<keyword evidence="8" id="KW-1185">Reference proteome</keyword>
<keyword evidence="2" id="KW-0813">Transport</keyword>
<evidence type="ECO:0000256" key="3">
    <source>
        <dbReference type="ARBA" id="ARBA00022737"/>
    </source>
</evidence>
<dbReference type="GO" id="GO:0015031">
    <property type="term" value="P:protein transport"/>
    <property type="evidence" value="ECO:0007669"/>
    <property type="project" value="UniProtKB-KW"/>
</dbReference>
<comment type="caution">
    <text evidence="7">The sequence shown here is derived from an EMBL/GenBank/DDBJ whole genome shotgun (WGS) entry which is preliminary data.</text>
</comment>
<evidence type="ECO:0000259" key="6">
    <source>
        <dbReference type="Pfam" id="PF03107"/>
    </source>
</evidence>
<keyword evidence="3" id="KW-0677">Repeat</keyword>
<dbReference type="InterPro" id="IPR011989">
    <property type="entry name" value="ARM-like"/>
</dbReference>
<dbReference type="AlphaFoldDB" id="A0A7J8ZYS3"/>
<evidence type="ECO:0000313" key="8">
    <source>
        <dbReference type="Proteomes" id="UP000593574"/>
    </source>
</evidence>